<dbReference type="GO" id="GO:0051607">
    <property type="term" value="P:defense response to virus"/>
    <property type="evidence" value="ECO:0007669"/>
    <property type="project" value="UniProtKB-KW"/>
</dbReference>
<dbReference type="Proteomes" id="UP000010297">
    <property type="component" value="Unassembled WGS sequence"/>
</dbReference>
<keyword evidence="4" id="KW-0479">Metal-binding</keyword>
<dbReference type="Pfam" id="PF22590">
    <property type="entry name" value="Cas3-like_C_2"/>
    <property type="match status" value="1"/>
</dbReference>
<dbReference type="GO" id="GO:0005524">
    <property type="term" value="F:ATP binding"/>
    <property type="evidence" value="ECO:0007669"/>
    <property type="project" value="UniProtKB-KW"/>
</dbReference>
<evidence type="ECO:0000256" key="1">
    <source>
        <dbReference type="ARBA" id="ARBA00006847"/>
    </source>
</evidence>
<keyword evidence="7" id="KW-0347">Helicase</keyword>
<dbReference type="Gene3D" id="1.10.3210.30">
    <property type="match status" value="1"/>
</dbReference>
<dbReference type="Pfam" id="PF18019">
    <property type="entry name" value="Cas3_HD"/>
    <property type="match status" value="1"/>
</dbReference>
<evidence type="ECO:0000259" key="11">
    <source>
        <dbReference type="PROSITE" id="PS51643"/>
    </source>
</evidence>
<dbReference type="InterPro" id="IPR038257">
    <property type="entry name" value="CRISPR-assoc_Cas3_HD_sf"/>
</dbReference>
<dbReference type="PROSITE" id="PS51192">
    <property type="entry name" value="HELICASE_ATP_BIND_1"/>
    <property type="match status" value="1"/>
</dbReference>
<evidence type="ECO:0000256" key="8">
    <source>
        <dbReference type="ARBA" id="ARBA00022840"/>
    </source>
</evidence>
<evidence type="ECO:0000256" key="7">
    <source>
        <dbReference type="ARBA" id="ARBA00022806"/>
    </source>
</evidence>
<evidence type="ECO:0008006" key="14">
    <source>
        <dbReference type="Google" id="ProtNLM"/>
    </source>
</evidence>
<evidence type="ECO:0000256" key="5">
    <source>
        <dbReference type="ARBA" id="ARBA00022741"/>
    </source>
</evidence>
<dbReference type="GO" id="GO:0004518">
    <property type="term" value="F:nuclease activity"/>
    <property type="evidence" value="ECO:0007669"/>
    <property type="project" value="UniProtKB-KW"/>
</dbReference>
<dbReference type="PANTHER" id="PTHR47963:SF9">
    <property type="entry name" value="CRISPR-ASSOCIATED ENDONUCLEASE_HELICASE CAS3"/>
    <property type="match status" value="1"/>
</dbReference>
<dbReference type="NCBIfam" id="TIGR01596">
    <property type="entry name" value="cas3_HD"/>
    <property type="match status" value="1"/>
</dbReference>
<dbReference type="InterPro" id="IPR006483">
    <property type="entry name" value="CRISPR-assoc_Cas3_HD"/>
</dbReference>
<evidence type="ECO:0000313" key="13">
    <source>
        <dbReference type="Proteomes" id="UP000010297"/>
    </source>
</evidence>
<evidence type="ECO:0000256" key="6">
    <source>
        <dbReference type="ARBA" id="ARBA00022801"/>
    </source>
</evidence>
<comment type="similarity">
    <text evidence="2">In the central section; belongs to the CRISPR-associated helicase Cas3 family.</text>
</comment>
<evidence type="ECO:0000256" key="3">
    <source>
        <dbReference type="ARBA" id="ARBA00022722"/>
    </source>
</evidence>
<dbReference type="NCBIfam" id="TIGR01587">
    <property type="entry name" value="cas3_core"/>
    <property type="match status" value="1"/>
</dbReference>
<dbReference type="InterPro" id="IPR054712">
    <property type="entry name" value="Cas3-like_dom"/>
</dbReference>
<keyword evidence="5" id="KW-0547">Nucleotide-binding</keyword>
<dbReference type="SUPFAM" id="SSF52540">
    <property type="entry name" value="P-loop containing nucleoside triphosphate hydrolases"/>
    <property type="match status" value="1"/>
</dbReference>
<comment type="similarity">
    <text evidence="1">In the N-terminal section; belongs to the CRISPR-associated nuclease Cas3-HD family.</text>
</comment>
<dbReference type="Gene3D" id="3.40.50.300">
    <property type="entry name" value="P-loop containing nucleotide triphosphate hydrolases"/>
    <property type="match status" value="2"/>
</dbReference>
<dbReference type="CDD" id="cd09641">
    <property type="entry name" value="Cas3''_I"/>
    <property type="match status" value="1"/>
</dbReference>
<keyword evidence="6" id="KW-0378">Hydrolase</keyword>
<dbReference type="AlphaFoldDB" id="H5V6M2"/>
<dbReference type="RefSeq" id="WP_002438045.1">
    <property type="nucleotide sequence ID" value="NZ_BAFF01000018.1"/>
</dbReference>
<reference evidence="12 13" key="1">
    <citation type="submission" date="2012-02" db="EMBL/GenBank/DDBJ databases">
        <title>Whole genome shotgun sequence of Escherichia hermannii NBRC 105704.</title>
        <authorList>
            <person name="Yoshida I."/>
            <person name="Hosoyama A."/>
            <person name="Tsuchikane K."/>
            <person name="Katsumata H."/>
            <person name="Yamazaki S."/>
            <person name="Fujita N."/>
        </authorList>
    </citation>
    <scope>NUCLEOTIDE SEQUENCE [LARGE SCALE GENOMIC DNA]</scope>
    <source>
        <strain evidence="12 13">NBRC 105704</strain>
    </source>
</reference>
<evidence type="ECO:0000256" key="4">
    <source>
        <dbReference type="ARBA" id="ARBA00022723"/>
    </source>
</evidence>
<dbReference type="SMART" id="SM00487">
    <property type="entry name" value="DEXDc"/>
    <property type="match status" value="1"/>
</dbReference>
<dbReference type="PROSITE" id="PS51643">
    <property type="entry name" value="HD_CAS3"/>
    <property type="match status" value="1"/>
</dbReference>
<keyword evidence="9" id="KW-0051">Antiviral defense</keyword>
<dbReference type="GO" id="GO:0003723">
    <property type="term" value="F:RNA binding"/>
    <property type="evidence" value="ECO:0007669"/>
    <property type="project" value="TreeGrafter"/>
</dbReference>
<organism evidence="12 13">
    <name type="scientific">Atlantibacter hermannii NBRC 105704</name>
    <dbReference type="NCBI Taxonomy" id="1115512"/>
    <lineage>
        <taxon>Bacteria</taxon>
        <taxon>Pseudomonadati</taxon>
        <taxon>Pseudomonadota</taxon>
        <taxon>Gammaproteobacteria</taxon>
        <taxon>Enterobacterales</taxon>
        <taxon>Enterobacteriaceae</taxon>
        <taxon>Atlantibacter</taxon>
    </lineage>
</organism>
<proteinExistence type="inferred from homology"/>
<dbReference type="InterPro" id="IPR011545">
    <property type="entry name" value="DEAD/DEAH_box_helicase_dom"/>
</dbReference>
<evidence type="ECO:0000259" key="10">
    <source>
        <dbReference type="PROSITE" id="PS51192"/>
    </source>
</evidence>
<dbReference type="EMBL" id="BAFF01000018">
    <property type="protein sequence ID" value="GAB53630.1"/>
    <property type="molecule type" value="Genomic_DNA"/>
</dbReference>
<dbReference type="GO" id="GO:0016787">
    <property type="term" value="F:hydrolase activity"/>
    <property type="evidence" value="ECO:0007669"/>
    <property type="project" value="UniProtKB-KW"/>
</dbReference>
<evidence type="ECO:0000256" key="9">
    <source>
        <dbReference type="ARBA" id="ARBA00023118"/>
    </source>
</evidence>
<dbReference type="NCBIfam" id="NF007248">
    <property type="entry name" value="PRK09694.1"/>
    <property type="match status" value="1"/>
</dbReference>
<accession>H5V6M2</accession>
<dbReference type="Pfam" id="PF00270">
    <property type="entry name" value="DEAD"/>
    <property type="match status" value="1"/>
</dbReference>
<evidence type="ECO:0000256" key="2">
    <source>
        <dbReference type="ARBA" id="ARBA00009046"/>
    </source>
</evidence>
<dbReference type="InterPro" id="IPR027417">
    <property type="entry name" value="P-loop_NTPase"/>
</dbReference>
<name>H5V6M2_ATLHE</name>
<dbReference type="SMR" id="H5V6M2"/>
<keyword evidence="13" id="KW-1185">Reference proteome</keyword>
<dbReference type="GO" id="GO:0046872">
    <property type="term" value="F:metal ion binding"/>
    <property type="evidence" value="ECO:0007669"/>
    <property type="project" value="UniProtKB-KW"/>
</dbReference>
<dbReference type="InterPro" id="IPR006474">
    <property type="entry name" value="Helicase_Cas3_CRISPR-ass_core"/>
</dbReference>
<feature type="domain" description="HD Cas3-type" evidence="11">
    <location>
        <begin position="19"/>
        <end position="232"/>
    </location>
</feature>
<dbReference type="PANTHER" id="PTHR47963">
    <property type="entry name" value="DEAD-BOX ATP-DEPENDENT RNA HELICASE 47, MITOCHONDRIAL"/>
    <property type="match status" value="1"/>
</dbReference>
<dbReference type="InterPro" id="IPR050547">
    <property type="entry name" value="DEAD_box_RNA_helicases"/>
</dbReference>
<dbReference type="GeneID" id="92827477"/>
<dbReference type="InterPro" id="IPR014001">
    <property type="entry name" value="Helicase_ATP-bd"/>
</dbReference>
<dbReference type="GO" id="GO:0003724">
    <property type="term" value="F:RNA helicase activity"/>
    <property type="evidence" value="ECO:0007669"/>
    <property type="project" value="TreeGrafter"/>
</dbReference>
<comment type="caution">
    <text evidence="12">The sequence shown here is derived from an EMBL/GenBank/DDBJ whole genome shotgun (WGS) entry which is preliminary data.</text>
</comment>
<keyword evidence="3" id="KW-0540">Nuclease</keyword>
<sequence length="892" mass="101035">MGKGIFSQYWGKTVREDSKEASCHLLIWHSLDVAAVASSWWDCSPSIRSFFCRKSPSLDEAKVKAWILFFIALHDIGKFDTRFQCKSVETWRTLFPEAVKLSSLDYDRCKGFDHGAGGLYWFIDDYQPMLEEPDFNSFYEPEPHPYHSWIPWIEAVTGHHGYIRSWHELDNDRLRWPSFLSPLLADFDKQARREWIAALEALFLLPAGLSVNAEPPEISPLLAGFCSIADWLGSWNSDDAFHFCAKPPATFDDLRDYFATRCKKDALRVLKRSGLLAHVQEYQGVQTLLSAGHQPRQLQVLVDALPLEPGVTLIEAPTGAGKTETALAYAWRLIDASLADSIVLALPTQATANAMFERMAFLAGCLFPQPNLILAHGNAKFNNDFQAIKQRGQNAQGNEEAWAQCCEWLALSNKRVFLGQIGVCTIDQVLISVLPVKYRFIRGLGIGRSVLIVDEIHAFDTYMNGLLDAVLKAQYKAGGSAILLSATLPEQQRHQLLNNYGRAVEANDNRSRAPYPLINWRGNNTARQWHLEDVPEHLPRRFALKLEPIKLADLMPDESLIDRMLNAARTGAQVCLICNLVDVAQKVCQQLQQKSGPDIDVILFHSRFTLLDRQIKEGNVLRYFGKNGDRSRGRILVSTQVVEQSLDVDFDWLITQHCPADLLFQRLGRLHRHERQSRPSGFTSPLTTVLLPDQANYGLHSKIYGNVRVLWRTQQHIEALKAQPLYFPDAYRAWLDAIYSADVADEPGWVTTAMDEFELQELSKRSKARQMLEWAGRAPLNDSDEKIYAVTRDGEMSLSIVPYLQTGQGKQLLDGRIIEHLDEFTVREALALNRINVPNSWRATLDDPLDEHGLLWLKGKTADGRWLHERKGGTFIYTKESGMSKVIPCEAL</sequence>
<keyword evidence="8" id="KW-0067">ATP-binding</keyword>
<protein>
    <recommendedName>
        <fullName evidence="14">CRISPR-associated helicase Cas3</fullName>
    </recommendedName>
</protein>
<feature type="domain" description="Helicase ATP-binding" evidence="10">
    <location>
        <begin position="303"/>
        <end position="506"/>
    </location>
</feature>
<evidence type="ECO:0000313" key="12">
    <source>
        <dbReference type="EMBL" id="GAB53630.1"/>
    </source>
</evidence>
<dbReference type="eggNOG" id="COG1203">
    <property type="taxonomic scope" value="Bacteria"/>
</dbReference>
<gene>
    <name evidence="12" type="primary">ygcB</name>
    <name evidence="12" type="ORF">EH105704_18_00080</name>
</gene>